<feature type="compositionally biased region" description="Basic and acidic residues" evidence="3">
    <location>
        <begin position="501"/>
        <end position="524"/>
    </location>
</feature>
<feature type="compositionally biased region" description="Polar residues" evidence="3">
    <location>
        <begin position="398"/>
        <end position="412"/>
    </location>
</feature>
<proteinExistence type="predicted"/>
<dbReference type="Proteomes" id="UP001271007">
    <property type="component" value="Unassembled WGS sequence"/>
</dbReference>
<feature type="compositionally biased region" description="Basic and acidic residues" evidence="3">
    <location>
        <begin position="461"/>
        <end position="479"/>
    </location>
</feature>
<evidence type="ECO:0000256" key="3">
    <source>
        <dbReference type="SAM" id="MobiDB-lite"/>
    </source>
</evidence>
<dbReference type="InterPro" id="IPR039896">
    <property type="entry name" value="Red-like"/>
</dbReference>
<accession>A0AAJ0GDJ0</accession>
<dbReference type="AlphaFoldDB" id="A0AAJ0GDJ0"/>
<comment type="caution">
    <text evidence="5">The sequence shown here is derived from an EMBL/GenBank/DDBJ whole genome shotgun (WGS) entry which is preliminary data.</text>
</comment>
<feature type="compositionally biased region" description="Acidic residues" evidence="3">
    <location>
        <begin position="313"/>
        <end position="322"/>
    </location>
</feature>
<organism evidence="5 6">
    <name type="scientific">Extremus antarcticus</name>
    <dbReference type="NCBI Taxonomy" id="702011"/>
    <lineage>
        <taxon>Eukaryota</taxon>
        <taxon>Fungi</taxon>
        <taxon>Dikarya</taxon>
        <taxon>Ascomycota</taxon>
        <taxon>Pezizomycotina</taxon>
        <taxon>Dothideomycetes</taxon>
        <taxon>Dothideomycetidae</taxon>
        <taxon>Mycosphaerellales</taxon>
        <taxon>Extremaceae</taxon>
        <taxon>Extremus</taxon>
    </lineage>
</organism>
<reference evidence="5" key="1">
    <citation type="submission" date="2023-04" db="EMBL/GenBank/DDBJ databases">
        <title>Black Yeasts Isolated from many extreme environments.</title>
        <authorList>
            <person name="Coleine C."/>
            <person name="Stajich J.E."/>
            <person name="Selbmann L."/>
        </authorList>
    </citation>
    <scope>NUCLEOTIDE SEQUENCE</scope>
    <source>
        <strain evidence="5">CCFEE 5312</strain>
    </source>
</reference>
<feature type="compositionally biased region" description="Basic and acidic residues" evidence="3">
    <location>
        <begin position="437"/>
        <end position="451"/>
    </location>
</feature>
<evidence type="ECO:0000256" key="2">
    <source>
        <dbReference type="ARBA" id="ARBA00023242"/>
    </source>
</evidence>
<feature type="compositionally biased region" description="Polar residues" evidence="3">
    <location>
        <begin position="1"/>
        <end position="29"/>
    </location>
</feature>
<feature type="compositionally biased region" description="Basic and acidic residues" evidence="3">
    <location>
        <begin position="241"/>
        <end position="250"/>
    </location>
</feature>
<dbReference type="GO" id="GO:0005634">
    <property type="term" value="C:nucleus"/>
    <property type="evidence" value="ECO:0007669"/>
    <property type="project" value="UniProtKB-SubCell"/>
</dbReference>
<feature type="region of interest" description="Disordered" evidence="3">
    <location>
        <begin position="1"/>
        <end position="46"/>
    </location>
</feature>
<evidence type="ECO:0000313" key="6">
    <source>
        <dbReference type="Proteomes" id="UP001271007"/>
    </source>
</evidence>
<comment type="subcellular location">
    <subcellularLocation>
        <location evidence="1">Nucleus</location>
    </subcellularLocation>
</comment>
<dbReference type="PANTHER" id="PTHR12765">
    <property type="entry name" value="RED PROTEIN IK FACTOR CYTOKINE IK"/>
    <property type="match status" value="1"/>
</dbReference>
<dbReference type="InterPro" id="IPR012916">
    <property type="entry name" value="RED_N"/>
</dbReference>
<feature type="compositionally biased region" description="Basic and acidic residues" evidence="3">
    <location>
        <begin position="545"/>
        <end position="562"/>
    </location>
</feature>
<feature type="compositionally biased region" description="Acidic residues" evidence="3">
    <location>
        <begin position="333"/>
        <end position="348"/>
    </location>
</feature>
<evidence type="ECO:0000259" key="4">
    <source>
        <dbReference type="Pfam" id="PF07808"/>
    </source>
</evidence>
<sequence>MNNQQFRRLLATSPTDENGKTPSGQSGVAHTNLGGKRSSFMPTTPRNVVKGGIDVDFAHQVRERNASLRPTKKFKTVAPKGVKYAAGYTDRAKARAEADGEDDDKAERIEALEEQMKLGQISEELFYSLRDQITGGDAGSTHLVKGLDRQLLERVRRGEDVLGTGGGEAGEESGPDIDEELDKLEEREIDVVKKEKAQKKGNMAPPPIAGVKRSRNEIMAELKAQRKAATDARAAPSLDSNKWRKVGEKKSRIEVDHKGREVLITVDEDGIVKRKVRKATVPDSESALDMPEASKPVLGADALLPAAEQVVVEQEDDDDDIFEGVGAEYNPLGDEDSEKADSDEEAETDGIKDKSKQAEQLSDADSGEVSEPDEDEKELSGESPDEASETPAPMEQDASATETATRIPTTAPRNYFKDTLSTTDEPTQDRLAGVQDLLKKAARMDSTRSGEADGEDANGNEEQKARAKRREEMLRQSDRDLDDMDMGFGGSRGDDGEEEGDGQKIRLSEWKGGDDGWEEKEKGEKKKRKPKKRKGDANNMSDILRVIDGRKGEGESKNHDDETSYIPRQEMRMLVVKIKKRSTNPQSALDQSAGSKRRLHAADFYISMRLPDRLKHHAQGIQ</sequence>
<keyword evidence="2" id="KW-0539">Nucleus</keyword>
<gene>
    <name evidence="5" type="ORF">LTR09_006114</name>
</gene>
<feature type="region of interest" description="Disordered" evidence="3">
    <location>
        <begin position="223"/>
        <end position="250"/>
    </location>
</feature>
<evidence type="ECO:0000313" key="5">
    <source>
        <dbReference type="EMBL" id="KAK3052633.1"/>
    </source>
</evidence>
<protein>
    <recommendedName>
        <fullName evidence="4">RED-like N-terminal domain-containing protein</fullName>
    </recommendedName>
</protein>
<evidence type="ECO:0000256" key="1">
    <source>
        <dbReference type="ARBA" id="ARBA00004123"/>
    </source>
</evidence>
<dbReference type="EMBL" id="JAWDJX010000019">
    <property type="protein sequence ID" value="KAK3052633.1"/>
    <property type="molecule type" value="Genomic_DNA"/>
</dbReference>
<feature type="domain" description="RED-like N-terminal" evidence="4">
    <location>
        <begin position="83"/>
        <end position="158"/>
    </location>
</feature>
<feature type="compositionally biased region" description="Acidic residues" evidence="3">
    <location>
        <begin position="365"/>
        <end position="388"/>
    </location>
</feature>
<dbReference type="Pfam" id="PF07808">
    <property type="entry name" value="RED_N"/>
    <property type="match status" value="1"/>
</dbReference>
<keyword evidence="6" id="KW-1185">Reference proteome</keyword>
<feature type="region of interest" description="Disordered" evidence="3">
    <location>
        <begin position="195"/>
        <end position="214"/>
    </location>
</feature>
<feature type="region of interest" description="Disordered" evidence="3">
    <location>
        <begin position="308"/>
        <end position="568"/>
    </location>
</feature>
<name>A0AAJ0GDJ0_9PEZI</name>
<feature type="compositionally biased region" description="Basic residues" evidence="3">
    <location>
        <begin position="525"/>
        <end position="534"/>
    </location>
</feature>